<evidence type="ECO:0000313" key="3">
    <source>
        <dbReference type="Proteomes" id="UP000199439"/>
    </source>
</evidence>
<proteinExistence type="predicted"/>
<feature type="transmembrane region" description="Helical" evidence="1">
    <location>
        <begin position="6"/>
        <end position="26"/>
    </location>
</feature>
<dbReference type="EMBL" id="FOMI01000008">
    <property type="protein sequence ID" value="SFD27606.1"/>
    <property type="molecule type" value="Genomic_DNA"/>
</dbReference>
<evidence type="ECO:0000256" key="1">
    <source>
        <dbReference type="SAM" id="Phobius"/>
    </source>
</evidence>
<organism evidence="2 3">
    <name type="scientific">Algibacter pectinivorans</name>
    <dbReference type="NCBI Taxonomy" id="870482"/>
    <lineage>
        <taxon>Bacteria</taxon>
        <taxon>Pseudomonadati</taxon>
        <taxon>Bacteroidota</taxon>
        <taxon>Flavobacteriia</taxon>
        <taxon>Flavobacteriales</taxon>
        <taxon>Flavobacteriaceae</taxon>
        <taxon>Algibacter</taxon>
    </lineage>
</organism>
<keyword evidence="1" id="KW-0812">Transmembrane</keyword>
<gene>
    <name evidence="2" type="ORF">SAMN04487987_10832</name>
</gene>
<dbReference type="PROSITE" id="PS51257">
    <property type="entry name" value="PROKAR_LIPOPROTEIN"/>
    <property type="match status" value="1"/>
</dbReference>
<name>A0A1I1QZQ2_9FLAO</name>
<accession>A0A1I1QZQ2</accession>
<protein>
    <recommendedName>
        <fullName evidence="4">Lipoprotein</fullName>
    </recommendedName>
</protein>
<dbReference type="AlphaFoldDB" id="A0A1I1QZQ2"/>
<sequence length="48" mass="5593">MRLSAIKYQFVILILLALSFSCITIVNNTKFKFIFNGKDLEWRNIGVL</sequence>
<keyword evidence="1" id="KW-1133">Transmembrane helix</keyword>
<evidence type="ECO:0008006" key="4">
    <source>
        <dbReference type="Google" id="ProtNLM"/>
    </source>
</evidence>
<keyword evidence="1" id="KW-0472">Membrane</keyword>
<dbReference type="Proteomes" id="UP000199439">
    <property type="component" value="Unassembled WGS sequence"/>
</dbReference>
<reference evidence="3" key="1">
    <citation type="submission" date="2016-10" db="EMBL/GenBank/DDBJ databases">
        <authorList>
            <person name="Varghese N."/>
            <person name="Submissions S."/>
        </authorList>
    </citation>
    <scope>NUCLEOTIDE SEQUENCE [LARGE SCALE GENOMIC DNA]</scope>
    <source>
        <strain evidence="3">DSM 25730</strain>
    </source>
</reference>
<dbReference type="STRING" id="870482.SAMN04487987_10832"/>
<evidence type="ECO:0000313" key="2">
    <source>
        <dbReference type="EMBL" id="SFD27606.1"/>
    </source>
</evidence>
<keyword evidence="3" id="KW-1185">Reference proteome</keyword>